<dbReference type="FunFam" id="3.30.160.20:FF:000026">
    <property type="entry name" value="ATP-dependent RNA helicase A"/>
    <property type="match status" value="1"/>
</dbReference>
<gene>
    <name evidence="3" type="ORF">J437_LFUL000397</name>
</gene>
<feature type="domain" description="DRBM" evidence="2">
    <location>
        <begin position="3"/>
        <end position="71"/>
    </location>
</feature>
<reference evidence="3" key="2">
    <citation type="submission" date="2017-10" db="EMBL/GenBank/DDBJ databases">
        <title>Ladona fulva Genome sequencing and assembly.</title>
        <authorList>
            <person name="Murali S."/>
            <person name="Richards S."/>
            <person name="Bandaranaike D."/>
            <person name="Bellair M."/>
            <person name="Blankenburg K."/>
            <person name="Chao H."/>
            <person name="Dinh H."/>
            <person name="Doddapaneni H."/>
            <person name="Dugan-Rocha S."/>
            <person name="Elkadiri S."/>
            <person name="Gnanaolivu R."/>
            <person name="Hernandez B."/>
            <person name="Skinner E."/>
            <person name="Javaid M."/>
            <person name="Lee S."/>
            <person name="Li M."/>
            <person name="Ming W."/>
            <person name="Munidasa M."/>
            <person name="Muniz J."/>
            <person name="Nguyen L."/>
            <person name="Hughes D."/>
            <person name="Osuji N."/>
            <person name="Pu L.-L."/>
            <person name="Puazo M."/>
            <person name="Qu C."/>
            <person name="Quiroz J."/>
            <person name="Raj R."/>
            <person name="Weissenberger G."/>
            <person name="Xin Y."/>
            <person name="Zou X."/>
            <person name="Han Y."/>
            <person name="Worley K."/>
            <person name="Muzny D."/>
            <person name="Gibbs R."/>
        </authorList>
    </citation>
    <scope>NUCLEOTIDE SEQUENCE</scope>
    <source>
        <strain evidence="3">Sampled in the wild</strain>
    </source>
</reference>
<reference evidence="3" key="1">
    <citation type="submission" date="2013-04" db="EMBL/GenBank/DDBJ databases">
        <authorList>
            <person name="Qu J."/>
            <person name="Murali S.C."/>
            <person name="Bandaranaike D."/>
            <person name="Bellair M."/>
            <person name="Blankenburg K."/>
            <person name="Chao H."/>
            <person name="Dinh H."/>
            <person name="Doddapaneni H."/>
            <person name="Downs B."/>
            <person name="Dugan-Rocha S."/>
            <person name="Elkadiri S."/>
            <person name="Gnanaolivu R.D."/>
            <person name="Hernandez B."/>
            <person name="Javaid M."/>
            <person name="Jayaseelan J.C."/>
            <person name="Lee S."/>
            <person name="Li M."/>
            <person name="Ming W."/>
            <person name="Munidasa M."/>
            <person name="Muniz J."/>
            <person name="Nguyen L."/>
            <person name="Ongeri F."/>
            <person name="Osuji N."/>
            <person name="Pu L.-L."/>
            <person name="Puazo M."/>
            <person name="Qu C."/>
            <person name="Quiroz J."/>
            <person name="Raj R."/>
            <person name="Weissenberger G."/>
            <person name="Xin Y."/>
            <person name="Zou X."/>
            <person name="Han Y."/>
            <person name="Richards S."/>
            <person name="Worley K."/>
            <person name="Muzny D."/>
            <person name="Gibbs R."/>
        </authorList>
    </citation>
    <scope>NUCLEOTIDE SEQUENCE</scope>
    <source>
        <strain evidence="3">Sampled in the wild</strain>
    </source>
</reference>
<organism evidence="3 4">
    <name type="scientific">Ladona fulva</name>
    <name type="common">Scarce chaser dragonfly</name>
    <name type="synonym">Libellula fulva</name>
    <dbReference type="NCBI Taxonomy" id="123851"/>
    <lineage>
        <taxon>Eukaryota</taxon>
        <taxon>Metazoa</taxon>
        <taxon>Ecdysozoa</taxon>
        <taxon>Arthropoda</taxon>
        <taxon>Hexapoda</taxon>
        <taxon>Insecta</taxon>
        <taxon>Pterygota</taxon>
        <taxon>Palaeoptera</taxon>
        <taxon>Odonata</taxon>
        <taxon>Epiprocta</taxon>
        <taxon>Anisoptera</taxon>
        <taxon>Libelluloidea</taxon>
        <taxon>Libellulidae</taxon>
        <taxon>Ladona</taxon>
    </lineage>
</organism>
<dbReference type="InterPro" id="IPR014720">
    <property type="entry name" value="dsRBD_dom"/>
</dbReference>
<evidence type="ECO:0000313" key="4">
    <source>
        <dbReference type="Proteomes" id="UP000792457"/>
    </source>
</evidence>
<dbReference type="PROSITE" id="PS50137">
    <property type="entry name" value="DS_RBD"/>
    <property type="match status" value="1"/>
</dbReference>
<dbReference type="GO" id="GO:0003725">
    <property type="term" value="F:double-stranded RNA binding"/>
    <property type="evidence" value="ECO:0007669"/>
    <property type="project" value="InterPro"/>
</dbReference>
<protein>
    <recommendedName>
        <fullName evidence="2">DRBM domain-containing protein</fullName>
    </recommendedName>
</protein>
<dbReference type="AlphaFoldDB" id="A0A8K0P172"/>
<dbReference type="Gene3D" id="3.30.160.20">
    <property type="match status" value="2"/>
</dbReference>
<name>A0A8K0P172_LADFU</name>
<dbReference type="GO" id="GO:0010468">
    <property type="term" value="P:regulation of gene expression"/>
    <property type="evidence" value="ECO:0007669"/>
    <property type="project" value="UniProtKB-ARBA"/>
</dbReference>
<dbReference type="InterPro" id="IPR044445">
    <property type="entry name" value="DHX9_DSRM_1"/>
</dbReference>
<dbReference type="SUPFAM" id="SSF54768">
    <property type="entry name" value="dsRNA-binding domain-like"/>
    <property type="match status" value="2"/>
</dbReference>
<dbReference type="Proteomes" id="UP000792457">
    <property type="component" value="Unassembled WGS sequence"/>
</dbReference>
<accession>A0A8K0P172</accession>
<dbReference type="OrthoDB" id="5600252at2759"/>
<dbReference type="SMART" id="SM00358">
    <property type="entry name" value="DSRM"/>
    <property type="match status" value="1"/>
</dbReference>
<evidence type="ECO:0000259" key="2">
    <source>
        <dbReference type="PROSITE" id="PS50137"/>
    </source>
</evidence>
<comment type="caution">
    <text evidence="3">The sequence shown here is derived from an EMBL/GenBank/DDBJ whole genome shotgun (WGS) entry which is preliminary data.</text>
</comment>
<sequence length="206" mass="22947">MSDIKSFLYAWCGKKKTVPQYDIRPTGPKHRQRFLCEVRVEGFDYVGAGNSTNKKDSQLNAAKDFVQYLVRKGHVNANDVPADVGAVPPVVSDPGPQNLPSSSAPAPHVSLGLTRPVFQPGYGPNDMGEAYRPYRADGNEEQGNYSIMDRLADQQRVEDAEDLDVNAAIHGNWTIENAKSKLHQFMQINKIQTDYKYTLVGPDHTR</sequence>
<dbReference type="CDD" id="cd19854">
    <property type="entry name" value="DSRM_DHX9_rpt1"/>
    <property type="match status" value="1"/>
</dbReference>
<keyword evidence="1" id="KW-0694">RNA-binding</keyword>
<evidence type="ECO:0000256" key="1">
    <source>
        <dbReference type="PROSITE-ProRule" id="PRU00266"/>
    </source>
</evidence>
<keyword evidence="4" id="KW-1185">Reference proteome</keyword>
<proteinExistence type="predicted"/>
<dbReference type="Pfam" id="PF00035">
    <property type="entry name" value="dsrm"/>
    <property type="match status" value="1"/>
</dbReference>
<evidence type="ECO:0000313" key="3">
    <source>
        <dbReference type="EMBL" id="KAG8227389.1"/>
    </source>
</evidence>
<dbReference type="EMBL" id="KZ308322">
    <property type="protein sequence ID" value="KAG8227389.1"/>
    <property type="molecule type" value="Genomic_DNA"/>
</dbReference>